<dbReference type="Pfam" id="PF22725">
    <property type="entry name" value="GFO_IDH_MocA_C3"/>
    <property type="match status" value="1"/>
</dbReference>
<accession>A0AAX3BG66</accession>
<dbReference type="PANTHER" id="PTHR22604:SF105">
    <property type="entry name" value="TRANS-1,2-DIHYDROBENZENE-1,2-DIOL DEHYDROGENASE"/>
    <property type="match status" value="1"/>
</dbReference>
<feature type="domain" description="Gfo/Idh/MocA-like oxidoreductase N-terminal" evidence="3">
    <location>
        <begin position="5"/>
        <end position="123"/>
    </location>
</feature>
<dbReference type="GO" id="GO:0016491">
    <property type="term" value="F:oxidoreductase activity"/>
    <property type="evidence" value="ECO:0007669"/>
    <property type="project" value="UniProtKB-KW"/>
</dbReference>
<evidence type="ECO:0000256" key="2">
    <source>
        <dbReference type="ARBA" id="ARBA00023002"/>
    </source>
</evidence>
<evidence type="ECO:0000259" key="3">
    <source>
        <dbReference type="Pfam" id="PF01408"/>
    </source>
</evidence>
<dbReference type="RefSeq" id="WP_271436313.1">
    <property type="nucleotide sequence ID" value="NZ_CP073355.1"/>
</dbReference>
<comment type="similarity">
    <text evidence="1">Belongs to the Gfo/Idh/MocA family.</text>
</comment>
<dbReference type="InterPro" id="IPR055170">
    <property type="entry name" value="GFO_IDH_MocA-like_dom"/>
</dbReference>
<dbReference type="PANTHER" id="PTHR22604">
    <property type="entry name" value="OXIDOREDUCTASES"/>
    <property type="match status" value="1"/>
</dbReference>
<evidence type="ECO:0000313" key="6">
    <source>
        <dbReference type="Proteomes" id="UP001056539"/>
    </source>
</evidence>
<organism evidence="5 6">
    <name type="scientific">Thermospira aquatica</name>
    <dbReference type="NCBI Taxonomy" id="2828656"/>
    <lineage>
        <taxon>Bacteria</taxon>
        <taxon>Pseudomonadati</taxon>
        <taxon>Spirochaetota</taxon>
        <taxon>Spirochaetia</taxon>
        <taxon>Brevinematales</taxon>
        <taxon>Thermospiraceae</taxon>
        <taxon>Thermospira</taxon>
    </lineage>
</organism>
<evidence type="ECO:0000259" key="4">
    <source>
        <dbReference type="Pfam" id="PF22725"/>
    </source>
</evidence>
<dbReference type="InterPro" id="IPR050984">
    <property type="entry name" value="Gfo/Idh/MocA_domain"/>
</dbReference>
<dbReference type="Proteomes" id="UP001056539">
    <property type="component" value="Chromosome"/>
</dbReference>
<dbReference type="GO" id="GO:0000166">
    <property type="term" value="F:nucleotide binding"/>
    <property type="evidence" value="ECO:0007669"/>
    <property type="project" value="InterPro"/>
</dbReference>
<dbReference type="Pfam" id="PF01408">
    <property type="entry name" value="GFO_IDH_MocA"/>
    <property type="match status" value="1"/>
</dbReference>
<protein>
    <submittedName>
        <fullName evidence="5">Gfo/Idh/MocA family oxidoreductase</fullName>
    </submittedName>
</protein>
<dbReference type="SUPFAM" id="SSF51735">
    <property type="entry name" value="NAD(P)-binding Rossmann-fold domains"/>
    <property type="match status" value="1"/>
</dbReference>
<keyword evidence="6" id="KW-1185">Reference proteome</keyword>
<dbReference type="KEGG" id="taqu:KDW03_05125"/>
<dbReference type="Gene3D" id="3.40.50.720">
    <property type="entry name" value="NAD(P)-binding Rossmann-like Domain"/>
    <property type="match status" value="1"/>
</dbReference>
<feature type="domain" description="GFO/IDH/MocA-like oxidoreductase" evidence="4">
    <location>
        <begin position="135"/>
        <end position="248"/>
    </location>
</feature>
<keyword evidence="2" id="KW-0560">Oxidoreductase</keyword>
<dbReference type="InterPro" id="IPR036291">
    <property type="entry name" value="NAD(P)-bd_dom_sf"/>
</dbReference>
<name>A0AAX3BG66_9SPIR</name>
<dbReference type="AlphaFoldDB" id="A0AAX3BG66"/>
<reference evidence="5" key="1">
    <citation type="submission" date="2021-04" db="EMBL/GenBank/DDBJ databases">
        <authorList>
            <person name="Postec A."/>
        </authorList>
    </citation>
    <scope>NUCLEOTIDE SEQUENCE</scope>
    <source>
        <strain evidence="5">F1F22</strain>
    </source>
</reference>
<evidence type="ECO:0000256" key="1">
    <source>
        <dbReference type="ARBA" id="ARBA00010928"/>
    </source>
</evidence>
<dbReference type="EMBL" id="CP073355">
    <property type="protein sequence ID" value="URA11178.1"/>
    <property type="molecule type" value="Genomic_DNA"/>
</dbReference>
<dbReference type="Gene3D" id="3.30.360.10">
    <property type="entry name" value="Dihydrodipicolinate Reductase, domain 2"/>
    <property type="match status" value="1"/>
</dbReference>
<dbReference type="SUPFAM" id="SSF55347">
    <property type="entry name" value="Glyceraldehyde-3-phosphate dehydrogenase-like, C-terminal domain"/>
    <property type="match status" value="1"/>
</dbReference>
<dbReference type="InterPro" id="IPR000683">
    <property type="entry name" value="Gfo/Idh/MocA-like_OxRdtase_N"/>
</dbReference>
<reference evidence="5" key="2">
    <citation type="submission" date="2022-06" db="EMBL/GenBank/DDBJ databases">
        <title>Thermospira aquatica gen. nov., sp. nov.</title>
        <authorList>
            <person name="Ben Ali Gam Z."/>
            <person name="Labat M."/>
        </authorList>
    </citation>
    <scope>NUCLEOTIDE SEQUENCE</scope>
    <source>
        <strain evidence="5">F1F22</strain>
    </source>
</reference>
<evidence type="ECO:0000313" key="5">
    <source>
        <dbReference type="EMBL" id="URA11178.1"/>
    </source>
</evidence>
<proteinExistence type="inferred from homology"/>
<gene>
    <name evidence="5" type="ORF">KDW03_05125</name>
</gene>
<sequence length="329" mass="37532">MNNLHLGVLGFSRHFQKRIFPALKNAQNITIKALASHNPEKAEAFVRENKIEKLYDSYESLLEDPDIDFVYIPLPNHLHVEWVKKAAVKGKHVLCEKPLGLTSQEVEECIAIAKKTNTKIMEAFMYKFHPQWIMTKKLIQQGEIGKVLSMHCFFGYFNNDADNIRNKQEYGGGALRDIGCYPISAARFLSEKEPQRVIATMKKDERFKTDVLTSAILDFGDFHGLFTVSTQAFSEQKFFIYGSEGKIEILLPFNPLSDQPATLLVQNASGEKKLEIPPVDQYRLEFEAFATSLIENKDLPFSLEDSLSNQKVIDRLFLSNSQETWSSVI</sequence>